<evidence type="ECO:0000313" key="2">
    <source>
        <dbReference type="EMBL" id="KXZ69996.1"/>
    </source>
</evidence>
<dbReference type="Proteomes" id="UP000075544">
    <property type="component" value="Unassembled WGS sequence"/>
</dbReference>
<dbReference type="PANTHER" id="PTHR31901">
    <property type="entry name" value="GH3 DOMAIN-CONTAINING PROTEIN"/>
    <property type="match status" value="1"/>
</dbReference>
<dbReference type="PATRIC" id="fig|52133.19.peg.2140"/>
<gene>
    <name evidence="2" type="ORF">AVENLUH13518_02106</name>
</gene>
<dbReference type="EMBL" id="JRHX01000063">
    <property type="protein sequence ID" value="KXZ69996.1"/>
    <property type="molecule type" value="Genomic_DNA"/>
</dbReference>
<protein>
    <submittedName>
        <fullName evidence="2">GH3 auxin-responsive promoter</fullName>
    </submittedName>
</protein>
<dbReference type="Pfam" id="PF23571">
    <property type="entry name" value="GH3_M"/>
    <property type="match status" value="1"/>
</dbReference>
<dbReference type="AlphaFoldDB" id="A0A150HT49"/>
<proteinExistence type="predicted"/>
<dbReference type="InterPro" id="IPR004993">
    <property type="entry name" value="GH3"/>
</dbReference>
<dbReference type="GO" id="GO:0016881">
    <property type="term" value="F:acid-amino acid ligase activity"/>
    <property type="evidence" value="ECO:0007669"/>
    <property type="project" value="TreeGrafter"/>
</dbReference>
<comment type="caution">
    <text evidence="2">The sequence shown here is derived from an EMBL/GenBank/DDBJ whole genome shotgun (WGS) entry which is preliminary data.</text>
</comment>
<dbReference type="Pfam" id="PF03321">
    <property type="entry name" value="GH3"/>
    <property type="match status" value="1"/>
</dbReference>
<dbReference type="PANTHER" id="PTHR31901:SF9">
    <property type="entry name" value="GH3 DOMAIN-CONTAINING PROTEIN"/>
    <property type="match status" value="1"/>
</dbReference>
<sequence length="528" mass="60070">MKYVDWLTSGSHIILKQWCDSSDRKFKKSFSALEVTQREILGAILATSSLANSKGVQDYEQFVQAFPSTRYAAWREEINLYRDQKLALSSSKLVRFQPTSGSSEQIKFIPYTKQFLDELDHAIAPWLASLYRKCPELQSGTHYWSVSWLPESQREVLKDKNLNDDSALLGIGKRILSKFTQAVPSNIAFAANADDALFATICYLVANRNLAMISVWSPTFALQLLDRLEAMQQEIAEVLQRGTWGIRQLSLKQVDAPHCPKSADCLINSSNGHEIDFKKLWPKLSLVSSWDTAGSKAWANKLQQRLPHVQFEGKGLWATEGVVTIPYDQHYPLAYQSHFYEFEYLEGEKQGQIIPSWKLKKGDVVSPIITSGNGLLRYCLDDCLRVTDFLEQIPCFEFQGRRFGVDLVGEKLAPETAQQLLSQLNQTESKAISLLAIDTEQQVKPFYCVLFEGDIHHSIDSSYIDELLRENFHYELARNLGQLDQPQIRQANNGWNAYKKLVMFDGIIEGNIKPEPLKKVSLNSLEQL</sequence>
<name>A0A150HT49_9GAMM</name>
<dbReference type="RefSeq" id="WP_061524965.1">
    <property type="nucleotide sequence ID" value="NZ_JRHX01000063.1"/>
</dbReference>
<feature type="domain" description="GH3 middle" evidence="1">
    <location>
        <begin position="332"/>
        <end position="401"/>
    </location>
</feature>
<dbReference type="GO" id="GO:0005737">
    <property type="term" value="C:cytoplasm"/>
    <property type="evidence" value="ECO:0007669"/>
    <property type="project" value="TreeGrafter"/>
</dbReference>
<evidence type="ECO:0000313" key="3">
    <source>
        <dbReference type="Proteomes" id="UP000075544"/>
    </source>
</evidence>
<organism evidence="2 3">
    <name type="scientific">Acinetobacter venetianus</name>
    <dbReference type="NCBI Taxonomy" id="52133"/>
    <lineage>
        <taxon>Bacteria</taxon>
        <taxon>Pseudomonadati</taxon>
        <taxon>Pseudomonadota</taxon>
        <taxon>Gammaproteobacteria</taxon>
        <taxon>Moraxellales</taxon>
        <taxon>Moraxellaceae</taxon>
        <taxon>Acinetobacter</taxon>
    </lineage>
</organism>
<accession>A0A150HT49</accession>
<reference evidence="2 3" key="1">
    <citation type="journal article" date="2016" name="Sci. Rep.">
        <title>Genomic and phenotypic characterization of the species Acinetobacter venetianus.</title>
        <authorList>
            <person name="Fondi M."/>
            <person name="Maida I."/>
            <person name="Perrin E."/>
            <person name="Orlandini V."/>
            <person name="La Torre L."/>
            <person name="Bosi E."/>
            <person name="Negroni A."/>
            <person name="Zanaroli G."/>
            <person name="Fava F."/>
            <person name="Decorosi F."/>
            <person name="Giovannetti L."/>
            <person name="Viti C."/>
            <person name="Vaneechoutte M."/>
            <person name="Dijkshoorn L."/>
            <person name="Fani R."/>
        </authorList>
    </citation>
    <scope>NUCLEOTIDE SEQUENCE [LARGE SCALE GENOMIC DNA]</scope>
    <source>
        <strain evidence="2 3">LUH13518</strain>
    </source>
</reference>
<dbReference type="InterPro" id="IPR055377">
    <property type="entry name" value="GH3_M"/>
</dbReference>
<evidence type="ECO:0000259" key="1">
    <source>
        <dbReference type="Pfam" id="PF23571"/>
    </source>
</evidence>